<dbReference type="GO" id="GO:0005886">
    <property type="term" value="C:plasma membrane"/>
    <property type="evidence" value="ECO:0007669"/>
    <property type="project" value="TreeGrafter"/>
</dbReference>
<dbReference type="Gene3D" id="1.10.287.570">
    <property type="entry name" value="Helical hairpin bin"/>
    <property type="match status" value="1"/>
</dbReference>
<evidence type="ECO:0000256" key="5">
    <source>
        <dbReference type="SAM" id="MobiDB-lite"/>
    </source>
</evidence>
<organism evidence="8">
    <name type="scientific">Calcidiscus leptoporus</name>
    <dbReference type="NCBI Taxonomy" id="127549"/>
    <lineage>
        <taxon>Eukaryota</taxon>
        <taxon>Haptista</taxon>
        <taxon>Haptophyta</taxon>
        <taxon>Prymnesiophyceae</taxon>
        <taxon>Coccolithales</taxon>
        <taxon>Calcidiscaceae</taxon>
        <taxon>Calcidiscus</taxon>
    </lineage>
</organism>
<keyword evidence="3 6" id="KW-1133">Transmembrane helix</keyword>
<feature type="transmembrane region" description="Helical" evidence="6">
    <location>
        <begin position="317"/>
        <end position="336"/>
    </location>
</feature>
<accession>A0A7S0NMB4</accession>
<dbReference type="EMBL" id="HBER01000888">
    <property type="protein sequence ID" value="CAD8522963.1"/>
    <property type="molecule type" value="Transcribed_RNA"/>
</dbReference>
<protein>
    <recommendedName>
        <fullName evidence="7">Bicarbonate transporter-like transmembrane domain-containing protein</fullName>
    </recommendedName>
</protein>
<dbReference type="GO" id="GO:0050801">
    <property type="term" value="P:monoatomic ion homeostasis"/>
    <property type="evidence" value="ECO:0007669"/>
    <property type="project" value="TreeGrafter"/>
</dbReference>
<dbReference type="InterPro" id="IPR011531">
    <property type="entry name" value="HCO3_transpt-like_TM_dom"/>
</dbReference>
<evidence type="ECO:0000259" key="7">
    <source>
        <dbReference type="Pfam" id="PF00955"/>
    </source>
</evidence>
<dbReference type="GO" id="GO:0006820">
    <property type="term" value="P:monoatomic anion transport"/>
    <property type="evidence" value="ECO:0007669"/>
    <property type="project" value="InterPro"/>
</dbReference>
<evidence type="ECO:0000256" key="2">
    <source>
        <dbReference type="ARBA" id="ARBA00022692"/>
    </source>
</evidence>
<gene>
    <name evidence="8" type="ORF">CLEP1334_LOCUS494</name>
</gene>
<feature type="transmembrane region" description="Helical" evidence="6">
    <location>
        <begin position="102"/>
        <end position="121"/>
    </location>
</feature>
<feature type="domain" description="Bicarbonate transporter-like transmembrane" evidence="7">
    <location>
        <begin position="40"/>
        <end position="211"/>
    </location>
</feature>
<proteinExistence type="predicted"/>
<dbReference type="PRINTS" id="PR01231">
    <property type="entry name" value="HCO3TRNSPORT"/>
</dbReference>
<dbReference type="Pfam" id="PF00955">
    <property type="entry name" value="HCO3_cotransp"/>
    <property type="match status" value="2"/>
</dbReference>
<feature type="transmembrane region" description="Helical" evidence="6">
    <location>
        <begin position="453"/>
        <end position="475"/>
    </location>
</feature>
<feature type="transmembrane region" description="Helical" evidence="6">
    <location>
        <begin position="191"/>
        <end position="212"/>
    </location>
</feature>
<keyword evidence="4 6" id="KW-0472">Membrane</keyword>
<sequence>MCRTANDTVEAGVKSKEEAHGSEAAAPSADERFKVTWNRRLFAEMKRDLARRRPFYISDWKDAYTRKAISSALFMFFTSIAPAVTFSSVLDSKTRVDDRPQLGPVEVILSTAITGTIFAIFGGQPLVIVGVTGPVTIFTIAVFNVADALDVDFVPFYCWVQIWSALMHMVLAVVNACDLITLVTRYSCETFGMLIAIIYIYNGLYNLIDYFVVKTSEVALLSLITGLGTAYLALLLTSARGWSIFTRTPRSLIADYGATVAIVFFCFVPYMGSNYDLTPAAQGDEISRTSIETLEVPDTVQPSADRGWLVNPADCPVWAIFLAIVPAFILTVLFFFDHNVSSLLCQAPEFGLKKGSAYHWDFFIVGVQILVTGLLGIPPVNGLIPQAPLHTDSLCDKEWRVRPGGSGCHDKVEVIVRCHEQRVSGLAQAVLIGLTLCALTVIGYVPIAALDGLFLYMGVASFAGNSFYQRIMLFITDATRRDARGLDFLDKVPMPVIRKYTALQLVILVCIFGVTLVPYADCLFPVFIAVLVPLRIYTLPKMFGRSYVDLLDAEGQAPVLSDTEELAPAASSAKDVSSA</sequence>
<dbReference type="PANTHER" id="PTHR11453:SF82">
    <property type="entry name" value="BORON TRANSPORTER 1"/>
    <property type="match status" value="1"/>
</dbReference>
<feature type="transmembrane region" description="Helical" evidence="6">
    <location>
        <begin position="251"/>
        <end position="271"/>
    </location>
</feature>
<feature type="transmembrane region" description="Helical" evidence="6">
    <location>
        <begin position="126"/>
        <end position="146"/>
    </location>
</feature>
<feature type="transmembrane region" description="Helical" evidence="6">
    <location>
        <begin position="426"/>
        <end position="447"/>
    </location>
</feature>
<feature type="transmembrane region" description="Helical" evidence="6">
    <location>
        <begin position="68"/>
        <end position="90"/>
    </location>
</feature>
<comment type="subcellular location">
    <subcellularLocation>
        <location evidence="1">Membrane</location>
        <topology evidence="1">Multi-pass membrane protein</topology>
    </subcellularLocation>
</comment>
<dbReference type="PANTHER" id="PTHR11453">
    <property type="entry name" value="ANION EXCHANGE PROTEIN"/>
    <property type="match status" value="1"/>
</dbReference>
<dbReference type="InterPro" id="IPR003020">
    <property type="entry name" value="HCO3_transpt_euk"/>
</dbReference>
<keyword evidence="2 6" id="KW-0812">Transmembrane</keyword>
<evidence type="ECO:0000256" key="6">
    <source>
        <dbReference type="SAM" id="Phobius"/>
    </source>
</evidence>
<feature type="transmembrane region" description="Helical" evidence="6">
    <location>
        <begin position="218"/>
        <end position="239"/>
    </location>
</feature>
<feature type="domain" description="Bicarbonate transporter-like transmembrane" evidence="7">
    <location>
        <begin position="215"/>
        <end position="554"/>
    </location>
</feature>
<dbReference type="AlphaFoldDB" id="A0A7S0NMB4"/>
<evidence type="ECO:0000313" key="8">
    <source>
        <dbReference type="EMBL" id="CAD8522963.1"/>
    </source>
</evidence>
<feature type="transmembrane region" description="Helical" evidence="6">
    <location>
        <begin position="166"/>
        <end position="184"/>
    </location>
</feature>
<evidence type="ECO:0000256" key="1">
    <source>
        <dbReference type="ARBA" id="ARBA00004141"/>
    </source>
</evidence>
<dbReference type="GO" id="GO:0005452">
    <property type="term" value="F:solute:inorganic anion antiporter activity"/>
    <property type="evidence" value="ECO:0007669"/>
    <property type="project" value="InterPro"/>
</dbReference>
<name>A0A7S0NMB4_9EUKA</name>
<feature type="transmembrane region" description="Helical" evidence="6">
    <location>
        <begin position="496"/>
        <end position="517"/>
    </location>
</feature>
<evidence type="ECO:0000256" key="4">
    <source>
        <dbReference type="ARBA" id="ARBA00023136"/>
    </source>
</evidence>
<evidence type="ECO:0000256" key="3">
    <source>
        <dbReference type="ARBA" id="ARBA00022989"/>
    </source>
</evidence>
<feature type="region of interest" description="Disordered" evidence="5">
    <location>
        <begin position="1"/>
        <end position="27"/>
    </location>
</feature>
<reference evidence="8" key="1">
    <citation type="submission" date="2021-01" db="EMBL/GenBank/DDBJ databases">
        <authorList>
            <person name="Corre E."/>
            <person name="Pelletier E."/>
            <person name="Niang G."/>
            <person name="Scheremetjew M."/>
            <person name="Finn R."/>
            <person name="Kale V."/>
            <person name="Holt S."/>
            <person name="Cochrane G."/>
            <person name="Meng A."/>
            <person name="Brown T."/>
            <person name="Cohen L."/>
        </authorList>
    </citation>
    <scope>NUCLEOTIDE SEQUENCE</scope>
    <source>
        <strain evidence="8">RCC1130</strain>
    </source>
</reference>